<dbReference type="AlphaFoldDB" id="A0A2K9AT52"/>
<evidence type="ECO:0000313" key="2">
    <source>
        <dbReference type="Proteomes" id="UP000232693"/>
    </source>
</evidence>
<gene>
    <name evidence="1" type="ORF">CW740_10260</name>
</gene>
<keyword evidence="2" id="KW-1185">Reference proteome</keyword>
<name>A0A2K9AT52_9GAMM</name>
<evidence type="ECO:0000313" key="1">
    <source>
        <dbReference type="EMBL" id="AUD79603.1"/>
    </source>
</evidence>
<protein>
    <submittedName>
        <fullName evidence="1">Uncharacterized protein</fullName>
    </submittedName>
</protein>
<dbReference type="KEGG" id="kpd:CW740_10260"/>
<dbReference type="OrthoDB" id="1143964at2"/>
<sequence length="140" mass="15572">MNKLPMWYWIIAILALVWNLVGVFQYISMRLITPEQFSQMSEAMQQLHNATPSWVVAAFATAVFSGALASVLLLLKKSVSQLFFLISLLAILVQASYILFMSESIALLGTQAAILPAVLAIVGIFLLWFSNFSKSKGWLK</sequence>
<dbReference type="Proteomes" id="UP000232693">
    <property type="component" value="Chromosome"/>
</dbReference>
<dbReference type="RefSeq" id="WP_106647410.1">
    <property type="nucleotide sequence ID" value="NZ_BMGO01000001.1"/>
</dbReference>
<proteinExistence type="predicted"/>
<reference evidence="1 2" key="1">
    <citation type="submission" date="2017-12" db="EMBL/GenBank/DDBJ databases">
        <title>Kangiella profundi FT102 completed genome.</title>
        <authorList>
            <person name="Xu J."/>
            <person name="Wang J."/>
            <person name="Lu Y."/>
        </authorList>
    </citation>
    <scope>NUCLEOTIDE SEQUENCE [LARGE SCALE GENOMIC DNA]</scope>
    <source>
        <strain evidence="1 2">FT102</strain>
    </source>
</reference>
<dbReference type="EMBL" id="CP025120">
    <property type="protein sequence ID" value="AUD79603.1"/>
    <property type="molecule type" value="Genomic_DNA"/>
</dbReference>
<organism evidence="1 2">
    <name type="scientific">Kangiella profundi</name>
    <dbReference type="NCBI Taxonomy" id="1561924"/>
    <lineage>
        <taxon>Bacteria</taxon>
        <taxon>Pseudomonadati</taxon>
        <taxon>Pseudomonadota</taxon>
        <taxon>Gammaproteobacteria</taxon>
        <taxon>Kangiellales</taxon>
        <taxon>Kangiellaceae</taxon>
        <taxon>Kangiella</taxon>
    </lineage>
</organism>
<accession>A0A2K9AT52</accession>